<comment type="caution">
    <text evidence="2">The sequence shown here is derived from an EMBL/GenBank/DDBJ whole genome shotgun (WGS) entry which is preliminary data.</text>
</comment>
<evidence type="ECO:0000313" key="2">
    <source>
        <dbReference type="EMBL" id="OWP06650.1"/>
    </source>
</evidence>
<sequence>MPFPSGHAMRGFSGALGCGPVCGCRPIFTTVTKVPRLGNVNCSADAKIHPPIQLPATPAANLPRRNPRHRETRTTPPPRPVPSAPTLVPTGKKEIAQARVSYRRRDKQPYCSSKVVKSSERKILPFVRIGAA</sequence>
<gene>
    <name evidence="2" type="ORF">B2J93_5129</name>
</gene>
<dbReference type="InParanoid" id="A0A218ZGB8"/>
<accession>A0A218ZGB8</accession>
<dbReference type="Proteomes" id="UP000242519">
    <property type="component" value="Unassembled WGS sequence"/>
</dbReference>
<protein>
    <submittedName>
        <fullName evidence="2">Uncharacterized protein</fullName>
    </submittedName>
</protein>
<organism evidence="2 3">
    <name type="scientific">Diplocarpon coronariae</name>
    <dbReference type="NCBI Taxonomy" id="2795749"/>
    <lineage>
        <taxon>Eukaryota</taxon>
        <taxon>Fungi</taxon>
        <taxon>Dikarya</taxon>
        <taxon>Ascomycota</taxon>
        <taxon>Pezizomycotina</taxon>
        <taxon>Leotiomycetes</taxon>
        <taxon>Helotiales</taxon>
        <taxon>Drepanopezizaceae</taxon>
        <taxon>Diplocarpon</taxon>
    </lineage>
</organism>
<dbReference type="EMBL" id="MZNU01000038">
    <property type="protein sequence ID" value="OWP06650.1"/>
    <property type="molecule type" value="Genomic_DNA"/>
</dbReference>
<dbReference type="AlphaFoldDB" id="A0A218ZGB8"/>
<proteinExistence type="predicted"/>
<feature type="region of interest" description="Disordered" evidence="1">
    <location>
        <begin position="50"/>
        <end position="89"/>
    </location>
</feature>
<evidence type="ECO:0000313" key="3">
    <source>
        <dbReference type="Proteomes" id="UP000242519"/>
    </source>
</evidence>
<reference evidence="2 3" key="1">
    <citation type="submission" date="2017-04" db="EMBL/GenBank/DDBJ databases">
        <title>Draft genome sequence of Marssonina coronaria NL1: causal agent of apple blotch.</title>
        <authorList>
            <person name="Cheng Q."/>
        </authorList>
    </citation>
    <scope>NUCLEOTIDE SEQUENCE [LARGE SCALE GENOMIC DNA]</scope>
    <source>
        <strain evidence="2 3">NL1</strain>
    </source>
</reference>
<keyword evidence="3" id="KW-1185">Reference proteome</keyword>
<evidence type="ECO:0000256" key="1">
    <source>
        <dbReference type="SAM" id="MobiDB-lite"/>
    </source>
</evidence>
<name>A0A218ZGB8_9HELO</name>